<name>A0A6J8B7K1_MYTCO</name>
<evidence type="ECO:0000313" key="3">
    <source>
        <dbReference type="EMBL" id="CAC5378974.1"/>
    </source>
</evidence>
<feature type="compositionally biased region" description="Basic and acidic residues" evidence="1">
    <location>
        <begin position="260"/>
        <end position="272"/>
    </location>
</feature>
<accession>A0A6J8B7K1</accession>
<proteinExistence type="predicted"/>
<reference evidence="3 4" key="1">
    <citation type="submission" date="2020-06" db="EMBL/GenBank/DDBJ databases">
        <authorList>
            <person name="Li R."/>
            <person name="Bekaert M."/>
        </authorList>
    </citation>
    <scope>NUCLEOTIDE SEQUENCE [LARGE SCALE GENOMIC DNA]</scope>
    <source>
        <strain evidence="4">wild</strain>
    </source>
</reference>
<dbReference type="AlphaFoldDB" id="A0A6J8B7K1"/>
<keyword evidence="4" id="KW-1185">Reference proteome</keyword>
<keyword evidence="2" id="KW-0732">Signal</keyword>
<evidence type="ECO:0000256" key="2">
    <source>
        <dbReference type="SAM" id="SignalP"/>
    </source>
</evidence>
<evidence type="ECO:0000313" key="4">
    <source>
        <dbReference type="Proteomes" id="UP000507470"/>
    </source>
</evidence>
<dbReference type="Proteomes" id="UP000507470">
    <property type="component" value="Unassembled WGS sequence"/>
</dbReference>
<sequence>MTNFGRIISDCLFSLALSVLAVFGKQALSVHAVFGKQALSVHAVFGKQALSVLAVFGKQALSVHAVFGKQALSVHAVFGKQALSVHAVFGKQALSVHAVFGKQALSIHAVFGKQALSVHAVFGIYYFVCLIVQISGHRFSNSEEEIILLNGRVKSMGDLLDSRSLSDHGDFLMDDVPGRTSRPKSMYEGSNLRLVNATTQNGAAYSNRQQMSQPPPAPPPPPPGPGPKMAPTSTPVADYNTEEDSAKYKKNPKFAGIQLRKTETKDRSAPKI</sequence>
<feature type="region of interest" description="Disordered" evidence="1">
    <location>
        <begin position="206"/>
        <end position="272"/>
    </location>
</feature>
<feature type="region of interest" description="Disordered" evidence="1">
    <location>
        <begin position="174"/>
        <end position="193"/>
    </location>
</feature>
<dbReference type="EMBL" id="CACVKT020002618">
    <property type="protein sequence ID" value="CAC5378974.1"/>
    <property type="molecule type" value="Genomic_DNA"/>
</dbReference>
<feature type="chain" id="PRO_5026725018" evidence="2">
    <location>
        <begin position="22"/>
        <end position="272"/>
    </location>
</feature>
<evidence type="ECO:0000256" key="1">
    <source>
        <dbReference type="SAM" id="MobiDB-lite"/>
    </source>
</evidence>
<gene>
    <name evidence="3" type="ORF">MCOR_15093</name>
</gene>
<protein>
    <submittedName>
        <fullName evidence="3">Uncharacterized protein</fullName>
    </submittedName>
</protein>
<feature type="signal peptide" evidence="2">
    <location>
        <begin position="1"/>
        <end position="21"/>
    </location>
</feature>
<feature type="compositionally biased region" description="Pro residues" evidence="1">
    <location>
        <begin position="213"/>
        <end position="228"/>
    </location>
</feature>
<organism evidence="3 4">
    <name type="scientific">Mytilus coruscus</name>
    <name type="common">Sea mussel</name>
    <dbReference type="NCBI Taxonomy" id="42192"/>
    <lineage>
        <taxon>Eukaryota</taxon>
        <taxon>Metazoa</taxon>
        <taxon>Spiralia</taxon>
        <taxon>Lophotrochozoa</taxon>
        <taxon>Mollusca</taxon>
        <taxon>Bivalvia</taxon>
        <taxon>Autobranchia</taxon>
        <taxon>Pteriomorphia</taxon>
        <taxon>Mytilida</taxon>
        <taxon>Mytiloidea</taxon>
        <taxon>Mytilidae</taxon>
        <taxon>Mytilinae</taxon>
        <taxon>Mytilus</taxon>
    </lineage>
</organism>